<reference evidence="1" key="1">
    <citation type="journal article" date="2020" name="Stud. Mycol.">
        <title>101 Dothideomycetes genomes: a test case for predicting lifestyles and emergence of pathogens.</title>
        <authorList>
            <person name="Haridas S."/>
            <person name="Albert R."/>
            <person name="Binder M."/>
            <person name="Bloem J."/>
            <person name="Labutti K."/>
            <person name="Salamov A."/>
            <person name="Andreopoulos B."/>
            <person name="Baker S."/>
            <person name="Barry K."/>
            <person name="Bills G."/>
            <person name="Bluhm B."/>
            <person name="Cannon C."/>
            <person name="Castanera R."/>
            <person name="Culley D."/>
            <person name="Daum C."/>
            <person name="Ezra D."/>
            <person name="Gonzalez J."/>
            <person name="Henrissat B."/>
            <person name="Kuo A."/>
            <person name="Liang C."/>
            <person name="Lipzen A."/>
            <person name="Lutzoni F."/>
            <person name="Magnuson J."/>
            <person name="Mondo S."/>
            <person name="Nolan M."/>
            <person name="Ohm R."/>
            <person name="Pangilinan J."/>
            <person name="Park H.-J."/>
            <person name="Ramirez L."/>
            <person name="Alfaro M."/>
            <person name="Sun H."/>
            <person name="Tritt A."/>
            <person name="Yoshinaga Y."/>
            <person name="Zwiers L.-H."/>
            <person name="Turgeon B."/>
            <person name="Goodwin S."/>
            <person name="Spatafora J."/>
            <person name="Crous P."/>
            <person name="Grigoriev I."/>
        </authorList>
    </citation>
    <scope>NUCLEOTIDE SEQUENCE</scope>
    <source>
        <strain evidence="1">CBS 525.71</strain>
    </source>
</reference>
<organism evidence="1 2">
    <name type="scientific">Macroventuria anomochaeta</name>
    <dbReference type="NCBI Taxonomy" id="301207"/>
    <lineage>
        <taxon>Eukaryota</taxon>
        <taxon>Fungi</taxon>
        <taxon>Dikarya</taxon>
        <taxon>Ascomycota</taxon>
        <taxon>Pezizomycotina</taxon>
        <taxon>Dothideomycetes</taxon>
        <taxon>Pleosporomycetidae</taxon>
        <taxon>Pleosporales</taxon>
        <taxon>Pleosporineae</taxon>
        <taxon>Didymellaceae</taxon>
        <taxon>Macroventuria</taxon>
    </lineage>
</organism>
<comment type="caution">
    <text evidence="1">The sequence shown here is derived from an EMBL/GenBank/DDBJ whole genome shotgun (WGS) entry which is preliminary data.</text>
</comment>
<dbReference type="Proteomes" id="UP000799754">
    <property type="component" value="Unassembled WGS sequence"/>
</dbReference>
<proteinExistence type="predicted"/>
<accession>A0ACB6RME4</accession>
<sequence>MTEHFKITPLKDKDGYANWLIDIRAILRTRNYWINTQSDGAEVIAAGIELLKAQPTTTEEAPDKATLERRARREWTANSEKAANIITLTLHASVKAKLLEEDFNNAFKMMTHLKKLYEPSTDTEFFMLMRELFDTKFWHFPGTESYLTHIHTINDKITRTKVELTSEKRALLCLTMTLPSQFDTLVQMWGLQDSPPTFEQASSAILEHQRRADDKNSPVSMSAALIKNVNYTHCKLCPHAKKPHRPEDCWKAHPEKRPDWAKEKNGNNTKTGTAMTTVSNLPQSAGLQSFLF</sequence>
<evidence type="ECO:0000313" key="2">
    <source>
        <dbReference type="Proteomes" id="UP000799754"/>
    </source>
</evidence>
<dbReference type="EMBL" id="MU006743">
    <property type="protein sequence ID" value="KAF2622570.1"/>
    <property type="molecule type" value="Genomic_DNA"/>
</dbReference>
<gene>
    <name evidence="1" type="ORF">BU25DRAFT_480257</name>
</gene>
<evidence type="ECO:0000313" key="1">
    <source>
        <dbReference type="EMBL" id="KAF2622570.1"/>
    </source>
</evidence>
<name>A0ACB6RME4_9PLEO</name>
<keyword evidence="2" id="KW-1185">Reference proteome</keyword>
<protein>
    <submittedName>
        <fullName evidence="1">Uncharacterized protein</fullName>
    </submittedName>
</protein>